<dbReference type="RefSeq" id="XP_025427956.1">
    <property type="nucleotide sequence ID" value="XM_025577637.1"/>
</dbReference>
<sequence>MLATEDTRWEQVLLTTFEAKKHSSWKASASTVPAPPSRAAPASSILAPGNYIPAPSTSNMVSAADPENTPTGTKRQGEQPIDQVVDLLSPVSSITLLPSEDVDEYGSPKRRKGFAVRQKAGRNLRSSTWPKASEGGQGELSPTAKPCNEEHTSITMKTVATRKGAQ</sequence>
<dbReference type="AlphaFoldDB" id="A0A318Z6A3"/>
<dbReference type="Proteomes" id="UP000248349">
    <property type="component" value="Unassembled WGS sequence"/>
</dbReference>
<name>A0A318Z6A3_9EURO</name>
<feature type="region of interest" description="Disordered" evidence="1">
    <location>
        <begin position="56"/>
        <end position="81"/>
    </location>
</feature>
<keyword evidence="3" id="KW-1185">Reference proteome</keyword>
<evidence type="ECO:0000313" key="2">
    <source>
        <dbReference type="EMBL" id="PYH41974.1"/>
    </source>
</evidence>
<evidence type="ECO:0000313" key="3">
    <source>
        <dbReference type="Proteomes" id="UP000248349"/>
    </source>
</evidence>
<feature type="compositionally biased region" description="Basic residues" evidence="1">
    <location>
        <begin position="108"/>
        <end position="122"/>
    </location>
</feature>
<accession>A0A318Z6A3</accession>
<reference evidence="2 3" key="1">
    <citation type="submission" date="2016-12" db="EMBL/GenBank/DDBJ databases">
        <title>The genomes of Aspergillus section Nigri reveals drivers in fungal speciation.</title>
        <authorList>
            <consortium name="DOE Joint Genome Institute"/>
            <person name="Vesth T.C."/>
            <person name="Nybo J."/>
            <person name="Theobald S."/>
            <person name="Brandl J."/>
            <person name="Frisvad J.C."/>
            <person name="Nielsen K.F."/>
            <person name="Lyhne E.K."/>
            <person name="Kogle M.E."/>
            <person name="Kuo A."/>
            <person name="Riley R."/>
            <person name="Clum A."/>
            <person name="Nolan M."/>
            <person name="Lipzen A."/>
            <person name="Salamov A."/>
            <person name="Henrissat B."/>
            <person name="Wiebenga A."/>
            <person name="De Vries R.P."/>
            <person name="Grigoriev I.V."/>
            <person name="Mortensen U.H."/>
            <person name="Andersen M.R."/>
            <person name="Baker S.E."/>
        </authorList>
    </citation>
    <scope>NUCLEOTIDE SEQUENCE [LARGE SCALE GENOMIC DNA]</scope>
    <source>
        <strain evidence="2 3">JOP 1030-1</strain>
    </source>
</reference>
<gene>
    <name evidence="2" type="ORF">BP01DRAFT_385827</name>
</gene>
<feature type="region of interest" description="Disordered" evidence="1">
    <location>
        <begin position="101"/>
        <end position="166"/>
    </location>
</feature>
<dbReference type="GeneID" id="37078866"/>
<dbReference type="EMBL" id="KZ821256">
    <property type="protein sequence ID" value="PYH41974.1"/>
    <property type="molecule type" value="Genomic_DNA"/>
</dbReference>
<evidence type="ECO:0000256" key="1">
    <source>
        <dbReference type="SAM" id="MobiDB-lite"/>
    </source>
</evidence>
<proteinExistence type="predicted"/>
<organism evidence="2 3">
    <name type="scientific">Aspergillus saccharolyticus JOP 1030-1</name>
    <dbReference type="NCBI Taxonomy" id="1450539"/>
    <lineage>
        <taxon>Eukaryota</taxon>
        <taxon>Fungi</taxon>
        <taxon>Dikarya</taxon>
        <taxon>Ascomycota</taxon>
        <taxon>Pezizomycotina</taxon>
        <taxon>Eurotiomycetes</taxon>
        <taxon>Eurotiomycetidae</taxon>
        <taxon>Eurotiales</taxon>
        <taxon>Aspergillaceae</taxon>
        <taxon>Aspergillus</taxon>
        <taxon>Aspergillus subgen. Circumdati</taxon>
    </lineage>
</organism>
<feature type="region of interest" description="Disordered" evidence="1">
    <location>
        <begin position="22"/>
        <end position="43"/>
    </location>
</feature>
<protein>
    <submittedName>
        <fullName evidence="2">Uncharacterized protein</fullName>
    </submittedName>
</protein>